<comment type="similarity">
    <text evidence="1">Belongs to the GcvT family.</text>
</comment>
<dbReference type="NCBIfam" id="NF001567">
    <property type="entry name" value="PRK00389.1"/>
    <property type="match status" value="1"/>
</dbReference>
<keyword evidence="3" id="KW-0032">Aminotransferase</keyword>
<sequence length="376" mass="41142">MKNISSSPAVKHLPLHDLHVAAGARMVAFAGWHMPVQYPAGIKQEHLHCRTQAALFDVSHMGQLRLHGRHADRALEHLTPADIVDLPLNQQRYALLTSSEGGILDDCMVSRYADYLYMVVNAARREHDIGHLKANLGEDIAVDEIHDRVLLALQGPQAATVLARLQPEIQQMTFMASRALEINGVQCYVSRSGYTGEDGFEISIPIAAATQFAEQLLAQKEVAWAGLGARDALRLEAGLCLYGHDIDAHTTPVEAGLNWSVGKARRIGAAREGGFPGHRRILRELVDKSETRKRVGLVVQGRVPVREGAALYDESGNPVGHVTSGLFSPSLERPIAMAYVQTPVAKAQTSLLAEVRGKKLPVTVVSLPFVPHHYFR</sequence>
<organism evidence="10 11">
    <name type="scientific">Neopusillimonas maritima</name>
    <dbReference type="NCBI Taxonomy" id="2026239"/>
    <lineage>
        <taxon>Bacteria</taxon>
        <taxon>Pseudomonadati</taxon>
        <taxon>Pseudomonadota</taxon>
        <taxon>Betaproteobacteria</taxon>
        <taxon>Burkholderiales</taxon>
        <taxon>Alcaligenaceae</taxon>
        <taxon>Neopusillimonas</taxon>
    </lineage>
</organism>
<keyword evidence="4 10" id="KW-0808">Transferase</keyword>
<evidence type="ECO:0000313" key="10">
    <source>
        <dbReference type="EMBL" id="RIY41347.1"/>
    </source>
</evidence>
<feature type="domain" description="GCVT N-terminal" evidence="8">
    <location>
        <begin position="15"/>
        <end position="263"/>
    </location>
</feature>
<evidence type="ECO:0000256" key="6">
    <source>
        <dbReference type="ARBA" id="ARBA00047665"/>
    </source>
</evidence>
<feature type="binding site" evidence="7">
    <location>
        <position position="201"/>
    </location>
    <ligand>
        <name>substrate</name>
    </ligand>
</feature>
<evidence type="ECO:0000259" key="8">
    <source>
        <dbReference type="Pfam" id="PF01571"/>
    </source>
</evidence>
<dbReference type="InterPro" id="IPR006223">
    <property type="entry name" value="GcvT"/>
</dbReference>
<dbReference type="OrthoDB" id="9774591at2"/>
<dbReference type="Proteomes" id="UP000266206">
    <property type="component" value="Unassembled WGS sequence"/>
</dbReference>
<feature type="domain" description="Aminomethyltransferase C-terminal" evidence="9">
    <location>
        <begin position="292"/>
        <end position="370"/>
    </location>
</feature>
<reference evidence="10 11" key="1">
    <citation type="submission" date="2017-08" db="EMBL/GenBank/DDBJ databases">
        <title>Pusillimonas indicus sp. nov., a member of the family Alcaligenaceae isolated from surface seawater.</title>
        <authorList>
            <person name="Li J."/>
        </authorList>
    </citation>
    <scope>NUCLEOTIDE SEQUENCE [LARGE SCALE GENOMIC DNA]</scope>
    <source>
        <strain evidence="10 11">L52-1-41</strain>
    </source>
</reference>
<dbReference type="Gene3D" id="4.10.1250.10">
    <property type="entry name" value="Aminomethyltransferase fragment"/>
    <property type="match status" value="1"/>
</dbReference>
<dbReference type="EMBL" id="NQYH01000004">
    <property type="protein sequence ID" value="RIY41347.1"/>
    <property type="molecule type" value="Genomic_DNA"/>
</dbReference>
<dbReference type="NCBIfam" id="TIGR00528">
    <property type="entry name" value="gcvT"/>
    <property type="match status" value="1"/>
</dbReference>
<dbReference type="InterPro" id="IPR013977">
    <property type="entry name" value="GcvT_C"/>
</dbReference>
<dbReference type="Gene3D" id="3.30.70.1400">
    <property type="entry name" value="Aminomethyltransferase beta-barrel domains"/>
    <property type="match status" value="1"/>
</dbReference>
<dbReference type="GO" id="GO:0006546">
    <property type="term" value="P:glycine catabolic process"/>
    <property type="evidence" value="ECO:0007669"/>
    <property type="project" value="InterPro"/>
</dbReference>
<dbReference type="GO" id="GO:0008483">
    <property type="term" value="F:transaminase activity"/>
    <property type="evidence" value="ECO:0007669"/>
    <property type="project" value="UniProtKB-KW"/>
</dbReference>
<evidence type="ECO:0000256" key="4">
    <source>
        <dbReference type="ARBA" id="ARBA00022679"/>
    </source>
</evidence>
<accession>A0A3A1YZ14</accession>
<dbReference type="GO" id="GO:0004047">
    <property type="term" value="F:aminomethyltransferase activity"/>
    <property type="evidence" value="ECO:0007669"/>
    <property type="project" value="UniProtKB-EC"/>
</dbReference>
<name>A0A3A1YZ14_9BURK</name>
<dbReference type="EC" id="2.1.2.10" evidence="2"/>
<dbReference type="InterPro" id="IPR027266">
    <property type="entry name" value="TrmE/GcvT-like"/>
</dbReference>
<dbReference type="Pfam" id="PF01571">
    <property type="entry name" value="GCV_T"/>
    <property type="match status" value="1"/>
</dbReference>
<protein>
    <recommendedName>
        <fullName evidence="2">aminomethyltransferase</fullName>
        <ecNumber evidence="2">2.1.2.10</ecNumber>
    </recommendedName>
    <alternativeName>
        <fullName evidence="5">Glycine cleavage system T protein</fullName>
    </alternativeName>
</protein>
<evidence type="ECO:0000256" key="3">
    <source>
        <dbReference type="ARBA" id="ARBA00022576"/>
    </source>
</evidence>
<evidence type="ECO:0000256" key="7">
    <source>
        <dbReference type="PIRSR" id="PIRSR006487-1"/>
    </source>
</evidence>
<dbReference type="Pfam" id="PF08669">
    <property type="entry name" value="GCV_T_C"/>
    <property type="match status" value="1"/>
</dbReference>
<comment type="caution">
    <text evidence="10">The sequence shown here is derived from an EMBL/GenBank/DDBJ whole genome shotgun (WGS) entry which is preliminary data.</text>
</comment>
<dbReference type="Gene3D" id="3.30.1360.120">
    <property type="entry name" value="Probable tRNA modification gtpase trme, domain 1"/>
    <property type="match status" value="1"/>
</dbReference>
<evidence type="ECO:0000259" key="9">
    <source>
        <dbReference type="Pfam" id="PF08669"/>
    </source>
</evidence>
<evidence type="ECO:0000313" key="11">
    <source>
        <dbReference type="Proteomes" id="UP000266206"/>
    </source>
</evidence>
<evidence type="ECO:0000256" key="2">
    <source>
        <dbReference type="ARBA" id="ARBA00012616"/>
    </source>
</evidence>
<comment type="catalytic activity">
    <reaction evidence="6">
        <text>N(6)-[(R)-S(8)-aminomethyldihydrolipoyl]-L-lysyl-[protein] + (6S)-5,6,7,8-tetrahydrofolate = N(6)-[(R)-dihydrolipoyl]-L-lysyl-[protein] + (6R)-5,10-methylene-5,6,7,8-tetrahydrofolate + NH4(+)</text>
        <dbReference type="Rhea" id="RHEA:16945"/>
        <dbReference type="Rhea" id="RHEA-COMP:10475"/>
        <dbReference type="Rhea" id="RHEA-COMP:10492"/>
        <dbReference type="ChEBI" id="CHEBI:15636"/>
        <dbReference type="ChEBI" id="CHEBI:28938"/>
        <dbReference type="ChEBI" id="CHEBI:57453"/>
        <dbReference type="ChEBI" id="CHEBI:83100"/>
        <dbReference type="ChEBI" id="CHEBI:83143"/>
        <dbReference type="EC" id="2.1.2.10"/>
    </reaction>
</comment>
<dbReference type="Gene3D" id="2.40.30.110">
    <property type="entry name" value="Aminomethyltransferase beta-barrel domains"/>
    <property type="match status" value="1"/>
</dbReference>
<dbReference type="SUPFAM" id="SSF103025">
    <property type="entry name" value="Folate-binding domain"/>
    <property type="match status" value="1"/>
</dbReference>
<dbReference type="GO" id="GO:0005960">
    <property type="term" value="C:glycine cleavage complex"/>
    <property type="evidence" value="ECO:0007669"/>
    <property type="project" value="InterPro"/>
</dbReference>
<dbReference type="RefSeq" id="WP_119515969.1">
    <property type="nucleotide sequence ID" value="NZ_NQYH01000004.1"/>
</dbReference>
<dbReference type="PIRSF" id="PIRSF006487">
    <property type="entry name" value="GcvT"/>
    <property type="match status" value="1"/>
</dbReference>
<dbReference type="AlphaFoldDB" id="A0A3A1YZ14"/>
<dbReference type="PANTHER" id="PTHR43757:SF2">
    <property type="entry name" value="AMINOMETHYLTRANSFERASE, MITOCHONDRIAL"/>
    <property type="match status" value="1"/>
</dbReference>
<evidence type="ECO:0000256" key="5">
    <source>
        <dbReference type="ARBA" id="ARBA00031395"/>
    </source>
</evidence>
<dbReference type="NCBIfam" id="NF010093">
    <property type="entry name" value="PRK13579.1"/>
    <property type="match status" value="1"/>
</dbReference>
<dbReference type="PANTHER" id="PTHR43757">
    <property type="entry name" value="AMINOMETHYLTRANSFERASE"/>
    <property type="match status" value="1"/>
</dbReference>
<dbReference type="InterPro" id="IPR029043">
    <property type="entry name" value="GcvT/YgfZ_C"/>
</dbReference>
<dbReference type="SUPFAM" id="SSF101790">
    <property type="entry name" value="Aminomethyltransferase beta-barrel domain"/>
    <property type="match status" value="1"/>
</dbReference>
<evidence type="ECO:0000256" key="1">
    <source>
        <dbReference type="ARBA" id="ARBA00008609"/>
    </source>
</evidence>
<dbReference type="InterPro" id="IPR006222">
    <property type="entry name" value="GCVT_N"/>
</dbReference>
<proteinExistence type="inferred from homology"/>
<gene>
    <name evidence="10" type="primary">gcvT</name>
    <name evidence="10" type="ORF">CJP73_07405</name>
</gene>
<dbReference type="InterPro" id="IPR028896">
    <property type="entry name" value="GcvT/YgfZ/DmdA"/>
</dbReference>